<feature type="transmembrane region" description="Helical" evidence="5">
    <location>
        <begin position="494"/>
        <end position="512"/>
    </location>
</feature>
<evidence type="ECO:0000259" key="6">
    <source>
        <dbReference type="Pfam" id="PF12698"/>
    </source>
</evidence>
<keyword evidence="3 5" id="KW-1133">Transmembrane helix</keyword>
<accession>B9XNJ3</accession>
<feature type="transmembrane region" description="Helical" evidence="5">
    <location>
        <begin position="142"/>
        <end position="162"/>
    </location>
</feature>
<feature type="transmembrane region" description="Helical" evidence="5">
    <location>
        <begin position="392"/>
        <end position="409"/>
    </location>
</feature>
<evidence type="ECO:0000256" key="3">
    <source>
        <dbReference type="ARBA" id="ARBA00022989"/>
    </source>
</evidence>
<organism evidence="7 8">
    <name type="scientific">Pedosphaera parvula (strain Ellin514)</name>
    <dbReference type="NCBI Taxonomy" id="320771"/>
    <lineage>
        <taxon>Bacteria</taxon>
        <taxon>Pseudomonadati</taxon>
        <taxon>Verrucomicrobiota</taxon>
        <taxon>Pedosphaerae</taxon>
        <taxon>Pedosphaerales</taxon>
        <taxon>Pedosphaeraceae</taxon>
        <taxon>Pedosphaera</taxon>
    </lineage>
</organism>
<dbReference type="InterPro" id="IPR013525">
    <property type="entry name" value="ABC2_TM"/>
</dbReference>
<dbReference type="AlphaFoldDB" id="B9XNJ3"/>
<feature type="transmembrane region" description="Helical" evidence="5">
    <location>
        <begin position="305"/>
        <end position="321"/>
    </location>
</feature>
<keyword evidence="4 5" id="KW-0472">Membrane</keyword>
<feature type="transmembrane region" description="Helical" evidence="5">
    <location>
        <begin position="463"/>
        <end position="482"/>
    </location>
</feature>
<dbReference type="EMBL" id="ABOX02000041">
    <property type="protein sequence ID" value="EEF58533.1"/>
    <property type="molecule type" value="Genomic_DNA"/>
</dbReference>
<dbReference type="RefSeq" id="WP_007417380.1">
    <property type="nucleotide sequence ID" value="NZ_ABOX02000041.1"/>
</dbReference>
<feature type="transmembrane region" description="Helical" evidence="5">
    <location>
        <begin position="113"/>
        <end position="130"/>
    </location>
</feature>
<feature type="transmembrane region" description="Helical" evidence="5">
    <location>
        <begin position="227"/>
        <end position="249"/>
    </location>
</feature>
<dbReference type="GO" id="GO:0140359">
    <property type="term" value="F:ABC-type transporter activity"/>
    <property type="evidence" value="ECO:0007669"/>
    <property type="project" value="InterPro"/>
</dbReference>
<feature type="transmembrane region" description="Helical" evidence="5">
    <location>
        <begin position="168"/>
        <end position="190"/>
    </location>
</feature>
<name>B9XNJ3_PEDPL</name>
<feature type="domain" description="ABC-2 type transporter transmembrane" evidence="6">
    <location>
        <begin position="49"/>
        <end position="245"/>
    </location>
</feature>
<evidence type="ECO:0000256" key="1">
    <source>
        <dbReference type="ARBA" id="ARBA00004141"/>
    </source>
</evidence>
<evidence type="ECO:0000256" key="4">
    <source>
        <dbReference type="ARBA" id="ARBA00023136"/>
    </source>
</evidence>
<dbReference type="PANTHER" id="PTHR43471">
    <property type="entry name" value="ABC TRANSPORTER PERMEASE"/>
    <property type="match status" value="1"/>
</dbReference>
<comment type="caution">
    <text evidence="7">The sequence shown here is derived from an EMBL/GenBank/DDBJ whole genome shotgun (WGS) entry which is preliminary data.</text>
</comment>
<dbReference type="OrthoDB" id="240327at2"/>
<feature type="transmembrane region" description="Helical" evidence="5">
    <location>
        <begin position="415"/>
        <end position="442"/>
    </location>
</feature>
<keyword evidence="2 5" id="KW-0812">Transmembrane</keyword>
<gene>
    <name evidence="7" type="ORF">Cflav_PD1723</name>
</gene>
<comment type="subcellular location">
    <subcellularLocation>
        <location evidence="1">Membrane</location>
        <topology evidence="1">Multi-pass membrane protein</topology>
    </subcellularLocation>
</comment>
<evidence type="ECO:0000313" key="7">
    <source>
        <dbReference type="EMBL" id="EEF58533.1"/>
    </source>
</evidence>
<dbReference type="GO" id="GO:0016020">
    <property type="term" value="C:membrane"/>
    <property type="evidence" value="ECO:0007669"/>
    <property type="project" value="UniProtKB-SubCell"/>
</dbReference>
<dbReference type="STRING" id="320771.Cflav_PD1723"/>
<feature type="transmembrane region" description="Helical" evidence="5">
    <location>
        <begin position="333"/>
        <end position="352"/>
    </location>
</feature>
<proteinExistence type="predicted"/>
<evidence type="ECO:0000256" key="5">
    <source>
        <dbReference type="SAM" id="Phobius"/>
    </source>
</evidence>
<dbReference type="Proteomes" id="UP000003688">
    <property type="component" value="Unassembled WGS sequence"/>
</dbReference>
<reference evidence="7 8" key="1">
    <citation type="journal article" date="2011" name="J. Bacteriol.">
        <title>Genome sequence of 'Pedosphaera parvula' Ellin514, an aerobic Verrucomicrobial isolate from pasture soil.</title>
        <authorList>
            <person name="Kant R."/>
            <person name="van Passel M.W."/>
            <person name="Sangwan P."/>
            <person name="Palva A."/>
            <person name="Lucas S."/>
            <person name="Copeland A."/>
            <person name="Lapidus A."/>
            <person name="Glavina Del Rio T."/>
            <person name="Dalin E."/>
            <person name="Tice H."/>
            <person name="Bruce D."/>
            <person name="Goodwin L."/>
            <person name="Pitluck S."/>
            <person name="Chertkov O."/>
            <person name="Larimer F.W."/>
            <person name="Land M.L."/>
            <person name="Hauser L."/>
            <person name="Brettin T.S."/>
            <person name="Detter J.C."/>
            <person name="Han S."/>
            <person name="de Vos W.M."/>
            <person name="Janssen P.H."/>
            <person name="Smidt H."/>
        </authorList>
    </citation>
    <scope>NUCLEOTIDE SEQUENCE [LARGE SCALE GENOMIC DNA]</scope>
    <source>
        <strain evidence="7 8">Ellin514</strain>
    </source>
</reference>
<keyword evidence="8" id="KW-1185">Reference proteome</keyword>
<dbReference type="Pfam" id="PF12698">
    <property type="entry name" value="ABC2_membrane_3"/>
    <property type="match status" value="1"/>
</dbReference>
<feature type="transmembrane region" description="Helical" evidence="5">
    <location>
        <begin position="21"/>
        <end position="42"/>
    </location>
</feature>
<sequence>MTFLPIVGRELRVASRRRATYWIRCAIALAAIATGGIVYLINQVKPPKEFGQNLFQTLSVLSFLYCLVAGVRSTADCLSEEKREGTLGLLFLTDLKGYDVILGKLFATSLNGFYGLMAIFPVLAIPLLMGGITNGEFWRMTLVLLVTFLFSLSIGIVVSSLSQSPRKAMAGTFIIILFFAAMLPALAAWVPWISRSPKWESIFLLPCPFNAFYLVFDQNFARTAKPFWWSVGIMHGLSWIFLLAASAIVPRSWQDKPTGSRLAMWRDRWHRWSYGDTTERQAFRKKLLDVNAFFWLAGRARSKPAHVWLVFGAVACLWAWGCIEFRNDWFNEVIYVVTALLLNTVIKVWLASEAGRRLGEDRKSGALEWLLSTPLSVSDILKGQWLALRRQFLGPVVLLVLIEIIFMLAPKGEVGGAYILMWVAGICMLVADLIAMGWIAMWGGLTARNSNRATSITVTKTMVLPWILWSGMMLLVTIGQAAYNSTLSDPKFLIGSWFVLGILVDVIFGVTAKKRLESEFRNVAMHRFTPPTPPAGLSPSQPSGQAPILPSAAIS</sequence>
<feature type="transmembrane region" description="Helical" evidence="5">
    <location>
        <begin position="54"/>
        <end position="75"/>
    </location>
</feature>
<evidence type="ECO:0000256" key="2">
    <source>
        <dbReference type="ARBA" id="ARBA00022692"/>
    </source>
</evidence>
<protein>
    <recommendedName>
        <fullName evidence="6">ABC-2 type transporter transmembrane domain-containing protein</fullName>
    </recommendedName>
</protein>
<evidence type="ECO:0000313" key="8">
    <source>
        <dbReference type="Proteomes" id="UP000003688"/>
    </source>
</evidence>